<name>A0A5C3Q6F0_9AGAR</name>
<dbReference type="PROSITE" id="PS50158">
    <property type="entry name" value="ZF_CCHC"/>
    <property type="match status" value="1"/>
</dbReference>
<dbReference type="AlphaFoldDB" id="A0A5C3Q6F0"/>
<evidence type="ECO:0000256" key="1">
    <source>
        <dbReference type="ARBA" id="ARBA00022664"/>
    </source>
</evidence>
<sequence length="142" mass="16197">ITSGWNDAALAYCFYRGLPARIKSEFARPGKPTTLLQMKQLAQDINFFYWELQDELRQEGRSVCLLNQPSTNPPPVVKWYMDGLYPIFPFCLLVEYLTPYSKFLGLDGRLLPEEKERQHKNGLCLVCGASGHTSFECPSARS</sequence>
<feature type="non-terminal residue" evidence="4">
    <location>
        <position position="142"/>
    </location>
</feature>
<dbReference type="STRING" id="1884261.A0A5C3Q6F0"/>
<dbReference type="GO" id="GO:0008270">
    <property type="term" value="F:zinc ion binding"/>
    <property type="evidence" value="ECO:0007669"/>
    <property type="project" value="UniProtKB-KW"/>
</dbReference>
<keyword evidence="2" id="KW-0479">Metal-binding</keyword>
<dbReference type="GO" id="GO:0006397">
    <property type="term" value="P:mRNA processing"/>
    <property type="evidence" value="ECO:0007669"/>
    <property type="project" value="UniProtKB-KW"/>
</dbReference>
<evidence type="ECO:0000313" key="5">
    <source>
        <dbReference type="Proteomes" id="UP000305067"/>
    </source>
</evidence>
<keyword evidence="1" id="KW-0507">mRNA processing</keyword>
<dbReference type="OrthoDB" id="3071271at2759"/>
<dbReference type="SUPFAM" id="SSF57756">
    <property type="entry name" value="Retrovirus zinc finger-like domains"/>
    <property type="match status" value="1"/>
</dbReference>
<dbReference type="EMBL" id="ML178848">
    <property type="protein sequence ID" value="TFK97391.1"/>
    <property type="molecule type" value="Genomic_DNA"/>
</dbReference>
<feature type="non-terminal residue" evidence="4">
    <location>
        <position position="1"/>
    </location>
</feature>
<keyword evidence="5" id="KW-1185">Reference proteome</keyword>
<protein>
    <recommendedName>
        <fullName evidence="3">CCHC-type domain-containing protein</fullName>
    </recommendedName>
</protein>
<dbReference type="Proteomes" id="UP000305067">
    <property type="component" value="Unassembled WGS sequence"/>
</dbReference>
<dbReference type="GO" id="GO:0003676">
    <property type="term" value="F:nucleic acid binding"/>
    <property type="evidence" value="ECO:0007669"/>
    <property type="project" value="InterPro"/>
</dbReference>
<evidence type="ECO:0000256" key="2">
    <source>
        <dbReference type="PROSITE-ProRule" id="PRU00047"/>
    </source>
</evidence>
<evidence type="ECO:0000313" key="4">
    <source>
        <dbReference type="EMBL" id="TFK97391.1"/>
    </source>
</evidence>
<evidence type="ECO:0000259" key="3">
    <source>
        <dbReference type="PROSITE" id="PS50158"/>
    </source>
</evidence>
<gene>
    <name evidence="4" type="ORF">BDV98DRAFT_488202</name>
</gene>
<proteinExistence type="predicted"/>
<dbReference type="InterPro" id="IPR036875">
    <property type="entry name" value="Znf_CCHC_sf"/>
</dbReference>
<organism evidence="4 5">
    <name type="scientific">Pterulicium gracile</name>
    <dbReference type="NCBI Taxonomy" id="1884261"/>
    <lineage>
        <taxon>Eukaryota</taxon>
        <taxon>Fungi</taxon>
        <taxon>Dikarya</taxon>
        <taxon>Basidiomycota</taxon>
        <taxon>Agaricomycotina</taxon>
        <taxon>Agaricomycetes</taxon>
        <taxon>Agaricomycetidae</taxon>
        <taxon>Agaricales</taxon>
        <taxon>Pleurotineae</taxon>
        <taxon>Pterulaceae</taxon>
        <taxon>Pterulicium</taxon>
    </lineage>
</organism>
<dbReference type="InterPro" id="IPR001878">
    <property type="entry name" value="Znf_CCHC"/>
</dbReference>
<feature type="domain" description="CCHC-type" evidence="3">
    <location>
        <begin position="124"/>
        <end position="139"/>
    </location>
</feature>
<reference evidence="4 5" key="1">
    <citation type="journal article" date="2019" name="Nat. Ecol. Evol.">
        <title>Megaphylogeny resolves global patterns of mushroom evolution.</title>
        <authorList>
            <person name="Varga T."/>
            <person name="Krizsan K."/>
            <person name="Foldi C."/>
            <person name="Dima B."/>
            <person name="Sanchez-Garcia M."/>
            <person name="Sanchez-Ramirez S."/>
            <person name="Szollosi G.J."/>
            <person name="Szarkandi J.G."/>
            <person name="Papp V."/>
            <person name="Albert L."/>
            <person name="Andreopoulos W."/>
            <person name="Angelini C."/>
            <person name="Antonin V."/>
            <person name="Barry K.W."/>
            <person name="Bougher N.L."/>
            <person name="Buchanan P."/>
            <person name="Buyck B."/>
            <person name="Bense V."/>
            <person name="Catcheside P."/>
            <person name="Chovatia M."/>
            <person name="Cooper J."/>
            <person name="Damon W."/>
            <person name="Desjardin D."/>
            <person name="Finy P."/>
            <person name="Geml J."/>
            <person name="Haridas S."/>
            <person name="Hughes K."/>
            <person name="Justo A."/>
            <person name="Karasinski D."/>
            <person name="Kautmanova I."/>
            <person name="Kiss B."/>
            <person name="Kocsube S."/>
            <person name="Kotiranta H."/>
            <person name="LaButti K.M."/>
            <person name="Lechner B.E."/>
            <person name="Liimatainen K."/>
            <person name="Lipzen A."/>
            <person name="Lukacs Z."/>
            <person name="Mihaltcheva S."/>
            <person name="Morgado L.N."/>
            <person name="Niskanen T."/>
            <person name="Noordeloos M.E."/>
            <person name="Ohm R.A."/>
            <person name="Ortiz-Santana B."/>
            <person name="Ovrebo C."/>
            <person name="Racz N."/>
            <person name="Riley R."/>
            <person name="Savchenko A."/>
            <person name="Shiryaev A."/>
            <person name="Soop K."/>
            <person name="Spirin V."/>
            <person name="Szebenyi C."/>
            <person name="Tomsovsky M."/>
            <person name="Tulloss R.E."/>
            <person name="Uehling J."/>
            <person name="Grigoriev I.V."/>
            <person name="Vagvolgyi C."/>
            <person name="Papp T."/>
            <person name="Martin F.M."/>
            <person name="Miettinen O."/>
            <person name="Hibbett D.S."/>
            <person name="Nagy L.G."/>
        </authorList>
    </citation>
    <scope>NUCLEOTIDE SEQUENCE [LARGE SCALE GENOMIC DNA]</scope>
    <source>
        <strain evidence="4 5">CBS 309.79</strain>
    </source>
</reference>
<keyword evidence="2" id="KW-0862">Zinc</keyword>
<accession>A0A5C3Q6F0</accession>
<keyword evidence="2" id="KW-0863">Zinc-finger</keyword>